<dbReference type="EMBL" id="MCGT01000012">
    <property type="protein sequence ID" value="ORX55082.1"/>
    <property type="molecule type" value="Genomic_DNA"/>
</dbReference>
<dbReference type="InterPro" id="IPR029070">
    <property type="entry name" value="Chitinase_insertion_sf"/>
</dbReference>
<dbReference type="GO" id="GO:0005576">
    <property type="term" value="C:extracellular region"/>
    <property type="evidence" value="ECO:0007669"/>
    <property type="project" value="UniProtKB-SubCell"/>
</dbReference>
<dbReference type="PROSITE" id="PS51910">
    <property type="entry name" value="GH18_2"/>
    <property type="match status" value="1"/>
</dbReference>
<evidence type="ECO:0000256" key="2">
    <source>
        <dbReference type="ARBA" id="ARBA00004613"/>
    </source>
</evidence>
<proteinExistence type="inferred from homology"/>
<keyword evidence="9" id="KW-0624">Polysaccharide degradation</keyword>
<reference evidence="13 14" key="1">
    <citation type="submission" date="2016-07" db="EMBL/GenBank/DDBJ databases">
        <title>Pervasive Adenine N6-methylation of Active Genes in Fungi.</title>
        <authorList>
            <consortium name="DOE Joint Genome Institute"/>
            <person name="Mondo S.J."/>
            <person name="Dannebaum R.O."/>
            <person name="Kuo R.C."/>
            <person name="Labutti K."/>
            <person name="Haridas S."/>
            <person name="Kuo A."/>
            <person name="Salamov A."/>
            <person name="Ahrendt S.R."/>
            <person name="Lipzen A."/>
            <person name="Sullivan W."/>
            <person name="Andreopoulos W.B."/>
            <person name="Clum A."/>
            <person name="Lindquist E."/>
            <person name="Daum C."/>
            <person name="Ramamoorthy G.K."/>
            <person name="Gryganskyi A."/>
            <person name="Culley D."/>
            <person name="Magnuson J.K."/>
            <person name="James T.Y."/>
            <person name="O'Malley M.A."/>
            <person name="Stajich J.E."/>
            <person name="Spatafora J.W."/>
            <person name="Visel A."/>
            <person name="Grigoriev I.V."/>
        </authorList>
    </citation>
    <scope>NUCLEOTIDE SEQUENCE [LARGE SCALE GENOMIC DNA]</scope>
    <source>
        <strain evidence="13 14">NRRL 3301</strain>
    </source>
</reference>
<comment type="similarity">
    <text evidence="11">Belongs to the glycosyl hydrolase 18 family.</text>
</comment>
<gene>
    <name evidence="13" type="ORF">DM01DRAFT_1335379</name>
</gene>
<dbReference type="EC" id="3.2.1.14" evidence="3"/>
<dbReference type="AlphaFoldDB" id="A0A1X2GJE3"/>
<dbReference type="Proteomes" id="UP000242146">
    <property type="component" value="Unassembled WGS sequence"/>
</dbReference>
<evidence type="ECO:0000256" key="6">
    <source>
        <dbReference type="ARBA" id="ARBA00023024"/>
    </source>
</evidence>
<dbReference type="SMART" id="SM00636">
    <property type="entry name" value="Glyco_18"/>
    <property type="match status" value="1"/>
</dbReference>
<comment type="subcellular location">
    <subcellularLocation>
        <location evidence="2">Secreted</location>
    </subcellularLocation>
</comment>
<evidence type="ECO:0000256" key="9">
    <source>
        <dbReference type="ARBA" id="ARBA00023326"/>
    </source>
</evidence>
<dbReference type="InterPro" id="IPR050314">
    <property type="entry name" value="Glycosyl_Hydrlase_18"/>
</dbReference>
<keyword evidence="8 10" id="KW-0326">Glycosidase</keyword>
<evidence type="ECO:0000313" key="13">
    <source>
        <dbReference type="EMBL" id="ORX55082.1"/>
    </source>
</evidence>
<dbReference type="PANTHER" id="PTHR11177:SF317">
    <property type="entry name" value="CHITINASE 12-RELATED"/>
    <property type="match status" value="1"/>
</dbReference>
<evidence type="ECO:0000256" key="10">
    <source>
        <dbReference type="RuleBase" id="RU000489"/>
    </source>
</evidence>
<keyword evidence="5 10" id="KW-0378">Hydrolase</keyword>
<accession>A0A1X2GJE3</accession>
<dbReference type="PROSITE" id="PS01095">
    <property type="entry name" value="GH18_1"/>
    <property type="match status" value="1"/>
</dbReference>
<organism evidence="13 14">
    <name type="scientific">Hesseltinella vesiculosa</name>
    <dbReference type="NCBI Taxonomy" id="101127"/>
    <lineage>
        <taxon>Eukaryota</taxon>
        <taxon>Fungi</taxon>
        <taxon>Fungi incertae sedis</taxon>
        <taxon>Mucoromycota</taxon>
        <taxon>Mucoromycotina</taxon>
        <taxon>Mucoromycetes</taxon>
        <taxon>Mucorales</taxon>
        <taxon>Cunninghamellaceae</taxon>
        <taxon>Hesseltinella</taxon>
    </lineage>
</organism>
<evidence type="ECO:0000256" key="1">
    <source>
        <dbReference type="ARBA" id="ARBA00000822"/>
    </source>
</evidence>
<dbReference type="OrthoDB" id="76388at2759"/>
<dbReference type="GO" id="GO:0008061">
    <property type="term" value="F:chitin binding"/>
    <property type="evidence" value="ECO:0007669"/>
    <property type="project" value="InterPro"/>
</dbReference>
<evidence type="ECO:0000256" key="11">
    <source>
        <dbReference type="RuleBase" id="RU004453"/>
    </source>
</evidence>
<dbReference type="Pfam" id="PF00704">
    <property type="entry name" value="Glyco_hydro_18"/>
    <property type="match status" value="1"/>
</dbReference>
<dbReference type="FunFam" id="3.20.20.80:FF:000075">
    <property type="entry name" value="Sporulation-specific chitinase"/>
    <property type="match status" value="1"/>
</dbReference>
<comment type="catalytic activity">
    <reaction evidence="1">
        <text>Random endo-hydrolysis of N-acetyl-beta-D-glucosaminide (1-&gt;4)-beta-linkages in chitin and chitodextrins.</text>
        <dbReference type="EC" id="3.2.1.14"/>
    </reaction>
</comment>
<feature type="domain" description="GH18" evidence="12">
    <location>
        <begin position="11"/>
        <end position="383"/>
    </location>
</feature>
<protein>
    <recommendedName>
        <fullName evidence="3">chitinase</fullName>
        <ecNumber evidence="3">3.2.1.14</ecNumber>
    </recommendedName>
</protein>
<keyword evidence="6" id="KW-0146">Chitin degradation</keyword>
<keyword evidence="7" id="KW-0119">Carbohydrate metabolism</keyword>
<evidence type="ECO:0000256" key="8">
    <source>
        <dbReference type="ARBA" id="ARBA00023295"/>
    </source>
</evidence>
<sequence>MSAPPPVVNGLVVAGYFVNWGIYARNYNVIDLAQKASSLTHILYAFANLESSGQVILGDVWADKDKHFPPEQTVNGKGDAWSENDSGNLFGNLKQLYLLKQQNRHLKVSLSIGGWTWSTNFAAVATDPQKRALFVQSAVKHLADLGLDGIDIDWEYPKNEQEALAYVHLLYDMRIALDQYQQSLGQTHEPRLTLSVAVPCGPQQYRLLRLRDMAAYVDIFYLMAYDFAGSWDPHTGHQSALYGGSLNVHQAVSDYIAAGVPSNKLVMGMPAYGRAFSNTNGQPGQPYQGTPEGSWEQGQFDYKALPRPGAQEQHDPTNVCSWSYDPARQEYVTYDSPIVVQSKCDYILRANLGGAMFWELSADHPVGHPRSLVEAVARSFQGRLDTMPNHLAYPSSQYQNMRAPLS</sequence>
<comment type="caution">
    <text evidence="13">The sequence shown here is derived from an EMBL/GenBank/DDBJ whole genome shotgun (WGS) entry which is preliminary data.</text>
</comment>
<dbReference type="InterPro" id="IPR011583">
    <property type="entry name" value="Chitinase_II/V-like_cat"/>
</dbReference>
<dbReference type="GO" id="GO:0008843">
    <property type="term" value="F:endochitinase activity"/>
    <property type="evidence" value="ECO:0007669"/>
    <property type="project" value="UniProtKB-EC"/>
</dbReference>
<dbReference type="PANTHER" id="PTHR11177">
    <property type="entry name" value="CHITINASE"/>
    <property type="match status" value="1"/>
</dbReference>
<name>A0A1X2GJE3_9FUNG</name>
<dbReference type="SUPFAM" id="SSF51445">
    <property type="entry name" value="(Trans)glycosidases"/>
    <property type="match status" value="1"/>
</dbReference>
<evidence type="ECO:0000313" key="14">
    <source>
        <dbReference type="Proteomes" id="UP000242146"/>
    </source>
</evidence>
<dbReference type="Gene3D" id="3.20.20.80">
    <property type="entry name" value="Glycosidases"/>
    <property type="match status" value="1"/>
</dbReference>
<dbReference type="SUPFAM" id="SSF54556">
    <property type="entry name" value="Chitinase insertion domain"/>
    <property type="match status" value="1"/>
</dbReference>
<dbReference type="InterPro" id="IPR001579">
    <property type="entry name" value="Glyco_hydro_18_chit_AS"/>
</dbReference>
<evidence type="ECO:0000256" key="4">
    <source>
        <dbReference type="ARBA" id="ARBA00022525"/>
    </source>
</evidence>
<dbReference type="InterPro" id="IPR017853">
    <property type="entry name" value="GH"/>
</dbReference>
<dbReference type="CDD" id="cd06548">
    <property type="entry name" value="GH18_chitinase"/>
    <property type="match status" value="1"/>
</dbReference>
<evidence type="ECO:0000256" key="7">
    <source>
        <dbReference type="ARBA" id="ARBA00023277"/>
    </source>
</evidence>
<dbReference type="GO" id="GO:0006032">
    <property type="term" value="P:chitin catabolic process"/>
    <property type="evidence" value="ECO:0007669"/>
    <property type="project" value="UniProtKB-KW"/>
</dbReference>
<dbReference type="STRING" id="101127.A0A1X2GJE3"/>
<evidence type="ECO:0000259" key="12">
    <source>
        <dbReference type="PROSITE" id="PS51910"/>
    </source>
</evidence>
<evidence type="ECO:0000256" key="3">
    <source>
        <dbReference type="ARBA" id="ARBA00012729"/>
    </source>
</evidence>
<keyword evidence="14" id="KW-1185">Reference proteome</keyword>
<keyword evidence="4" id="KW-0964">Secreted</keyword>
<dbReference type="GO" id="GO:0000272">
    <property type="term" value="P:polysaccharide catabolic process"/>
    <property type="evidence" value="ECO:0007669"/>
    <property type="project" value="UniProtKB-KW"/>
</dbReference>
<dbReference type="InterPro" id="IPR001223">
    <property type="entry name" value="Glyco_hydro18_cat"/>
</dbReference>
<dbReference type="Gene3D" id="3.10.50.10">
    <property type="match status" value="1"/>
</dbReference>
<evidence type="ECO:0000256" key="5">
    <source>
        <dbReference type="ARBA" id="ARBA00022801"/>
    </source>
</evidence>